<dbReference type="EMBL" id="FTOG01000007">
    <property type="protein sequence ID" value="SIS97026.1"/>
    <property type="molecule type" value="Genomic_DNA"/>
</dbReference>
<dbReference type="AlphaFoldDB" id="A0A1N7NFD6"/>
<evidence type="ECO:0000313" key="9">
    <source>
        <dbReference type="Proteomes" id="UP000186221"/>
    </source>
</evidence>
<dbReference type="Gene3D" id="1.10.287.950">
    <property type="entry name" value="Methyl-accepting chemotaxis protein"/>
    <property type="match status" value="1"/>
</dbReference>
<keyword evidence="5" id="KW-1133">Transmembrane helix</keyword>
<evidence type="ECO:0000256" key="4">
    <source>
        <dbReference type="SAM" id="Coils"/>
    </source>
</evidence>
<comment type="similarity">
    <text evidence="2">Belongs to the methyl-accepting chemotaxis (MCP) protein family.</text>
</comment>
<evidence type="ECO:0000313" key="8">
    <source>
        <dbReference type="EMBL" id="SIS97026.1"/>
    </source>
</evidence>
<dbReference type="PROSITE" id="PS50111">
    <property type="entry name" value="CHEMOTAXIS_TRANSDUC_2"/>
    <property type="match status" value="1"/>
</dbReference>
<dbReference type="GO" id="GO:0006935">
    <property type="term" value="P:chemotaxis"/>
    <property type="evidence" value="ECO:0007669"/>
    <property type="project" value="UniProtKB-KW"/>
</dbReference>
<dbReference type="PANTHER" id="PTHR43531:SF11">
    <property type="entry name" value="METHYL-ACCEPTING CHEMOTAXIS PROTEIN 3"/>
    <property type="match status" value="1"/>
</dbReference>
<dbReference type="GO" id="GO:0016020">
    <property type="term" value="C:membrane"/>
    <property type="evidence" value="ECO:0007669"/>
    <property type="project" value="InterPro"/>
</dbReference>
<dbReference type="CDD" id="cd11386">
    <property type="entry name" value="MCP_signal"/>
    <property type="match status" value="1"/>
</dbReference>
<dbReference type="SUPFAM" id="SSF58104">
    <property type="entry name" value="Methyl-accepting chemotaxis protein (MCP) signaling domain"/>
    <property type="match status" value="1"/>
</dbReference>
<keyword evidence="9" id="KW-1185">Reference proteome</keyword>
<evidence type="ECO:0000259" key="6">
    <source>
        <dbReference type="PROSITE" id="PS50111"/>
    </source>
</evidence>
<dbReference type="PROSITE" id="PS51257">
    <property type="entry name" value="PROKAR_LIPOPROTEIN"/>
    <property type="match status" value="1"/>
</dbReference>
<dbReference type="InterPro" id="IPR051310">
    <property type="entry name" value="MCP_chemotaxis"/>
</dbReference>
<dbReference type="InterPro" id="IPR003660">
    <property type="entry name" value="HAMP_dom"/>
</dbReference>
<evidence type="ECO:0000259" key="7">
    <source>
        <dbReference type="PROSITE" id="PS50885"/>
    </source>
</evidence>
<name>A0A1N7NFD6_9RHOB</name>
<protein>
    <submittedName>
        <fullName evidence="8">Methyl-accepting chemotaxis protein</fullName>
    </submittedName>
</protein>
<dbReference type="Proteomes" id="UP000186221">
    <property type="component" value="Unassembled WGS sequence"/>
</dbReference>
<feature type="coiled-coil region" evidence="4">
    <location>
        <begin position="236"/>
        <end position="308"/>
    </location>
</feature>
<feature type="domain" description="Methyl-accepting transducer" evidence="6">
    <location>
        <begin position="362"/>
        <end position="591"/>
    </location>
</feature>
<dbReference type="STRING" id="453582.SAMN05421580_107224"/>
<reference evidence="9" key="1">
    <citation type="submission" date="2017-01" db="EMBL/GenBank/DDBJ databases">
        <authorList>
            <person name="Varghese N."/>
            <person name="Submissions S."/>
        </authorList>
    </citation>
    <scope>NUCLEOTIDE SEQUENCE [LARGE SCALE GENOMIC DNA]</scope>
    <source>
        <strain evidence="9">DSM 19945</strain>
    </source>
</reference>
<dbReference type="SMART" id="SM00283">
    <property type="entry name" value="MA"/>
    <property type="match status" value="1"/>
</dbReference>
<keyword evidence="1" id="KW-0145">Chemotaxis</keyword>
<keyword evidence="3" id="KW-0807">Transducer</keyword>
<dbReference type="RefSeq" id="WP_076485252.1">
    <property type="nucleotide sequence ID" value="NZ_FTOG01000007.1"/>
</dbReference>
<feature type="transmembrane region" description="Helical" evidence="5">
    <location>
        <begin position="170"/>
        <end position="191"/>
    </location>
</feature>
<organism evidence="8 9">
    <name type="scientific">Rhodobacter aestuarii</name>
    <dbReference type="NCBI Taxonomy" id="453582"/>
    <lineage>
        <taxon>Bacteria</taxon>
        <taxon>Pseudomonadati</taxon>
        <taxon>Pseudomonadota</taxon>
        <taxon>Alphaproteobacteria</taxon>
        <taxon>Rhodobacterales</taxon>
        <taxon>Rhodobacter group</taxon>
        <taxon>Rhodobacter</taxon>
    </lineage>
</organism>
<sequence length="619" mass="66870">MSLIKRLLLPVMLLTVFGCIIVAILSWQAYALGGELRRLSELSRAAVHDAVQIESDFRAAEEGLRIALDRPSDRAIEDFAEQEAVLNGHLEGFAVYYFANQIKPELTALGAEIAQWHERASALLAAAEPDPAQLQAYEKARVAAEARLGNFDTLVGEAAAKSEAASVSRAGWNLVIVVLLAASVMLGMVIVSMVLSRRVSRAVVCVSDRLETIAELPQEVRTGFELDRILRAVEALESALAERARLTESLHQSEQEQAQMIRAEAEAKQKLMKSEIEEAERRMEETRQREAERARVEAERLAEREAQQQVVDHLAASLRSLADGNLDVVINEFFAESYKKLRMDFNAAVLSLKSIVAEISESATTIGADSSAISSALEDLSKRTEDSAASINQTSENMAQMNTLVGDTTAGIQAVRDLTGTAAQQAEASISTIRRTEEVMMRIESSSEAITRIIGVIDDIAFQTNLLALNAGVEAARAGESGRGFAVVASEVRALAQRAAESAHEIGELISESSRHVKEGVGAVRESGTAMETVTRSVGSISQQVQALASSATAQKDGISEVNQAVGMLDAATKQNAAMFEETSAATYSLKHSVAELNALVSRFHGWQDVHKVDRQDAA</sequence>
<feature type="domain" description="HAMP" evidence="7">
    <location>
        <begin position="305"/>
        <end position="357"/>
    </location>
</feature>
<dbReference type="InterPro" id="IPR004089">
    <property type="entry name" value="MCPsignal_dom"/>
</dbReference>
<proteinExistence type="inferred from homology"/>
<dbReference type="PROSITE" id="PS50885">
    <property type="entry name" value="HAMP"/>
    <property type="match status" value="1"/>
</dbReference>
<keyword evidence="5" id="KW-0472">Membrane</keyword>
<keyword evidence="4" id="KW-0175">Coiled coil</keyword>
<evidence type="ECO:0000256" key="5">
    <source>
        <dbReference type="SAM" id="Phobius"/>
    </source>
</evidence>
<evidence type="ECO:0000256" key="2">
    <source>
        <dbReference type="ARBA" id="ARBA00029447"/>
    </source>
</evidence>
<evidence type="ECO:0000256" key="3">
    <source>
        <dbReference type="PROSITE-ProRule" id="PRU00284"/>
    </source>
</evidence>
<keyword evidence="5" id="KW-0812">Transmembrane</keyword>
<dbReference type="PANTHER" id="PTHR43531">
    <property type="entry name" value="PROTEIN ICFG"/>
    <property type="match status" value="1"/>
</dbReference>
<dbReference type="GO" id="GO:0007165">
    <property type="term" value="P:signal transduction"/>
    <property type="evidence" value="ECO:0007669"/>
    <property type="project" value="UniProtKB-KW"/>
</dbReference>
<dbReference type="Pfam" id="PF00015">
    <property type="entry name" value="MCPsignal"/>
    <property type="match status" value="1"/>
</dbReference>
<gene>
    <name evidence="8" type="ORF">SAMN05421580_107224</name>
</gene>
<evidence type="ECO:0000256" key="1">
    <source>
        <dbReference type="ARBA" id="ARBA00022500"/>
    </source>
</evidence>
<accession>A0A1N7NFD6</accession>